<organism evidence="1 2">
    <name type="scientific">Paenirhodobacter populi</name>
    <dbReference type="NCBI Taxonomy" id="2306993"/>
    <lineage>
        <taxon>Bacteria</taxon>
        <taxon>Pseudomonadati</taxon>
        <taxon>Pseudomonadota</taxon>
        <taxon>Alphaproteobacteria</taxon>
        <taxon>Rhodobacterales</taxon>
        <taxon>Rhodobacter group</taxon>
        <taxon>Paenirhodobacter</taxon>
    </lineage>
</organism>
<dbReference type="Proteomes" id="UP000284451">
    <property type="component" value="Unassembled WGS sequence"/>
</dbReference>
<reference evidence="1 2" key="1">
    <citation type="submission" date="2019-01" db="EMBL/GenBank/DDBJ databases">
        <title>Sinorhodobacter populi sp. nov. isolated from the symptomatic bark tissue of Populus euramericana canker.</title>
        <authorList>
            <person name="Xu G."/>
        </authorList>
    </citation>
    <scope>NUCLEOTIDE SEQUENCE [LARGE SCALE GENOMIC DNA]</scope>
    <source>
        <strain evidence="1 2">07D10-4-3</strain>
    </source>
</reference>
<gene>
    <name evidence="1" type="ORF">D2T29_19620</name>
</gene>
<name>A0A443K1Z8_9RHOB</name>
<reference evidence="1 2" key="2">
    <citation type="submission" date="2019-01" db="EMBL/GenBank/DDBJ databases">
        <authorList>
            <person name="Li Y."/>
        </authorList>
    </citation>
    <scope>NUCLEOTIDE SEQUENCE [LARGE SCALE GENOMIC DNA]</scope>
    <source>
        <strain evidence="1 2">07D10-4-3</strain>
    </source>
</reference>
<sequence>MFTVIENPEFTETVPVAVPGEAETQRITARFRVVDTDDLDWNDQAAVKAFLDEAVINFEGLGDDQKRPIACTPEIRAQLLRRPYIRVALIRSYVLAVTKAASGN</sequence>
<evidence type="ECO:0000313" key="1">
    <source>
        <dbReference type="EMBL" id="RWR26788.1"/>
    </source>
</evidence>
<dbReference type="AlphaFoldDB" id="A0A443K1Z8"/>
<comment type="caution">
    <text evidence="1">The sequence shown here is derived from an EMBL/GenBank/DDBJ whole genome shotgun (WGS) entry which is preliminary data.</text>
</comment>
<proteinExistence type="predicted"/>
<dbReference type="RefSeq" id="WP_128233813.1">
    <property type="nucleotide sequence ID" value="NZ_SAUY01000038.1"/>
</dbReference>
<protein>
    <submittedName>
        <fullName evidence="1">Uncharacterized protein</fullName>
    </submittedName>
</protein>
<evidence type="ECO:0000313" key="2">
    <source>
        <dbReference type="Proteomes" id="UP000284451"/>
    </source>
</evidence>
<accession>A0A443K1Z8</accession>
<dbReference type="EMBL" id="SAUY01000038">
    <property type="protein sequence ID" value="RWR26788.1"/>
    <property type="molecule type" value="Genomic_DNA"/>
</dbReference>